<sequence>MISGEKRWDNNVSSQPLFVQVQFIPSEVTSFVLFDGGLVSDPIPRLFITPHYLNNKGLTSQSNSYKPFGTFLMCCETGCSCSDNPEAVIELLKAMPLGRE</sequence>
<dbReference type="GO" id="GO:0006952">
    <property type="term" value="P:defense response"/>
    <property type="evidence" value="ECO:0007669"/>
    <property type="project" value="InterPro"/>
</dbReference>
<dbReference type="InterPro" id="IPR044603">
    <property type="entry name" value="SAG101-like"/>
</dbReference>
<dbReference type="OrthoDB" id="438440at2759"/>
<protein>
    <submittedName>
        <fullName evidence="1">Uncharacterized protein</fullName>
    </submittedName>
</protein>
<dbReference type="EMBL" id="AWUE01012618">
    <property type="protein sequence ID" value="OMP08764.1"/>
    <property type="molecule type" value="Genomic_DNA"/>
</dbReference>
<evidence type="ECO:0000313" key="1">
    <source>
        <dbReference type="EMBL" id="OMP08764.1"/>
    </source>
</evidence>
<reference evidence="2" key="1">
    <citation type="submission" date="2013-09" db="EMBL/GenBank/DDBJ databases">
        <title>Corchorus olitorius genome sequencing.</title>
        <authorList>
            <person name="Alam M."/>
            <person name="Haque M.S."/>
            <person name="Islam M.S."/>
            <person name="Emdad E.M."/>
            <person name="Islam M.M."/>
            <person name="Ahmed B."/>
            <person name="Halim A."/>
            <person name="Hossen Q.M.M."/>
            <person name="Hossain M.Z."/>
            <person name="Ahmed R."/>
            <person name="Khan M.M."/>
            <person name="Islam R."/>
            <person name="Rashid M.M."/>
            <person name="Khan S.A."/>
            <person name="Rahman M.S."/>
            <person name="Alam M."/>
            <person name="Yahiya A.S."/>
            <person name="Khan M.S."/>
            <person name="Azam M.S."/>
            <person name="Haque T."/>
            <person name="Lashkar M.Z.H."/>
            <person name="Akhand A.I."/>
            <person name="Morshed G."/>
            <person name="Roy S."/>
            <person name="Uddin K.S."/>
            <person name="Rabeya T."/>
            <person name="Hossain A.S."/>
            <person name="Chowdhury A."/>
            <person name="Snigdha A.R."/>
            <person name="Mortoza M.S."/>
            <person name="Matin S.A."/>
            <person name="Hoque S.M.E."/>
            <person name="Islam M.K."/>
            <person name="Roy D.K."/>
            <person name="Haider R."/>
            <person name="Moosa M.M."/>
            <person name="Elias S.M."/>
            <person name="Hasan A.M."/>
            <person name="Jahan S."/>
            <person name="Shafiuddin M."/>
            <person name="Mahmood N."/>
            <person name="Shommy N.S."/>
        </authorList>
    </citation>
    <scope>NUCLEOTIDE SEQUENCE [LARGE SCALE GENOMIC DNA]</scope>
    <source>
        <strain evidence="2">cv. O-4</strain>
    </source>
</reference>
<dbReference type="GO" id="GO:0052689">
    <property type="term" value="F:carboxylic ester hydrolase activity"/>
    <property type="evidence" value="ECO:0007669"/>
    <property type="project" value="InterPro"/>
</dbReference>
<gene>
    <name evidence="1" type="ORF">COLO4_06143</name>
</gene>
<proteinExistence type="predicted"/>
<keyword evidence="2" id="KW-1185">Reference proteome</keyword>
<dbReference type="PANTHER" id="PTHR46898">
    <property type="entry name" value="SENESCENCE-ASSOCIATED CARBOXYLESTERASE 101"/>
    <property type="match status" value="1"/>
</dbReference>
<name>A0A1R3KNX7_9ROSI</name>
<evidence type="ECO:0000313" key="2">
    <source>
        <dbReference type="Proteomes" id="UP000187203"/>
    </source>
</evidence>
<comment type="caution">
    <text evidence="1">The sequence shown here is derived from an EMBL/GenBank/DDBJ whole genome shotgun (WGS) entry which is preliminary data.</text>
</comment>
<dbReference type="PANTHER" id="PTHR46898:SF3">
    <property type="entry name" value="FUNGAL LIPASE-LIKE DOMAIN-CONTAINING PROTEIN"/>
    <property type="match status" value="1"/>
</dbReference>
<accession>A0A1R3KNX7</accession>
<dbReference type="Proteomes" id="UP000187203">
    <property type="component" value="Unassembled WGS sequence"/>
</dbReference>
<organism evidence="1 2">
    <name type="scientific">Corchorus olitorius</name>
    <dbReference type="NCBI Taxonomy" id="93759"/>
    <lineage>
        <taxon>Eukaryota</taxon>
        <taxon>Viridiplantae</taxon>
        <taxon>Streptophyta</taxon>
        <taxon>Embryophyta</taxon>
        <taxon>Tracheophyta</taxon>
        <taxon>Spermatophyta</taxon>
        <taxon>Magnoliopsida</taxon>
        <taxon>eudicotyledons</taxon>
        <taxon>Gunneridae</taxon>
        <taxon>Pentapetalae</taxon>
        <taxon>rosids</taxon>
        <taxon>malvids</taxon>
        <taxon>Malvales</taxon>
        <taxon>Malvaceae</taxon>
        <taxon>Grewioideae</taxon>
        <taxon>Apeibeae</taxon>
        <taxon>Corchorus</taxon>
    </lineage>
</organism>
<dbReference type="AlphaFoldDB" id="A0A1R3KNX7"/>